<gene>
    <name evidence="1" type="ORF">BKM01_02085</name>
</gene>
<protein>
    <submittedName>
        <fullName evidence="1">Uncharacterized protein</fullName>
    </submittedName>
</protein>
<evidence type="ECO:0000313" key="2">
    <source>
        <dbReference type="Proteomes" id="UP000229678"/>
    </source>
</evidence>
<evidence type="ECO:0000313" key="1">
    <source>
        <dbReference type="EMBL" id="ATU07673.1"/>
    </source>
</evidence>
<name>A0A2D3C4M2_9EURY</name>
<sequence>MVKAIFISISKLAVFKYKGFRLARNVFIYTNFEKCMSQYFINSAARLKGLFQRVIARMFLICLVLNGRKWFFLRHLAFYEAGC</sequence>
<dbReference type="Proteomes" id="UP000229678">
    <property type="component" value="Chromosome"/>
</dbReference>
<dbReference type="AlphaFoldDB" id="A0A2D3C4M2"/>
<accession>A0A2D3C4M2</accession>
<dbReference type="KEGG" id="mpot:BKM01_02085"/>
<reference evidence="2" key="1">
    <citation type="submission" date="2016-10" db="EMBL/GenBank/DDBJ databases">
        <authorList>
            <person name="L'haridon S."/>
            <person name="Corre E."/>
        </authorList>
    </citation>
    <scope>NUCLEOTIDE SEQUENCE [LARGE SCALE GENOMIC DNA]</scope>
    <source>
        <strain evidence="2">FDF-1T</strain>
    </source>
</reference>
<dbReference type="EMBL" id="CP017881">
    <property type="protein sequence ID" value="ATU07673.1"/>
    <property type="molecule type" value="Genomic_DNA"/>
</dbReference>
<organism evidence="1 2">
    <name type="scientific">Methanohalophilus portucalensis</name>
    <dbReference type="NCBI Taxonomy" id="39664"/>
    <lineage>
        <taxon>Archaea</taxon>
        <taxon>Methanobacteriati</taxon>
        <taxon>Methanobacteriota</taxon>
        <taxon>Stenosarchaea group</taxon>
        <taxon>Methanomicrobia</taxon>
        <taxon>Methanosarcinales</taxon>
        <taxon>Methanosarcinaceae</taxon>
        <taxon>Methanohalophilus</taxon>
    </lineage>
</organism>
<proteinExistence type="predicted"/>